<comment type="similarity">
    <text evidence="1">Belongs to the bacterial solute-binding protein 8 family.</text>
</comment>
<keyword evidence="6" id="KW-1185">Reference proteome</keyword>
<dbReference type="OrthoDB" id="9816357at2"/>
<evidence type="ECO:0000256" key="1">
    <source>
        <dbReference type="ARBA" id="ARBA00008814"/>
    </source>
</evidence>
<protein>
    <submittedName>
        <fullName evidence="5">Hemin ABC transporter substrate-binding protein</fullName>
    </submittedName>
</protein>
<dbReference type="InterPro" id="IPR002491">
    <property type="entry name" value="ABC_transptr_periplasmic_BD"/>
</dbReference>
<dbReference type="PROSITE" id="PS51257">
    <property type="entry name" value="PROKAR_LIPOPROTEIN"/>
    <property type="match status" value="1"/>
</dbReference>
<keyword evidence="3" id="KW-0732">Signal</keyword>
<dbReference type="SUPFAM" id="SSF53807">
    <property type="entry name" value="Helical backbone' metal receptor"/>
    <property type="match status" value="1"/>
</dbReference>
<dbReference type="InterPro" id="IPR050902">
    <property type="entry name" value="ABC_Transporter_SBP"/>
</dbReference>
<dbReference type="Proteomes" id="UP000220527">
    <property type="component" value="Unassembled WGS sequence"/>
</dbReference>
<evidence type="ECO:0000256" key="3">
    <source>
        <dbReference type="SAM" id="SignalP"/>
    </source>
</evidence>
<feature type="chain" id="PRO_5012292159" evidence="3">
    <location>
        <begin position="21"/>
        <end position="353"/>
    </location>
</feature>
<reference evidence="6" key="1">
    <citation type="submission" date="2017-08" db="EMBL/GenBank/DDBJ databases">
        <authorList>
            <person name="Grouzdev D.S."/>
            <person name="Gaisin V.A."/>
            <person name="Rysina M.S."/>
            <person name="Gorlenko V.M."/>
        </authorList>
    </citation>
    <scope>NUCLEOTIDE SEQUENCE [LARGE SCALE GENOMIC DNA]</scope>
    <source>
        <strain evidence="6">Kir15-3F</strain>
    </source>
</reference>
<sequence>MHKRILHALFCLLWIIGLGACGTTVSPQEAMVPTNEPVTATKPPDRPMPSTSVALESPLSSAMDGDMPQLPATVHDYQGQVVTVDSIERIVSLSGDVTEIIFALGLGEHVVGVDSSATYPPAQTQALPNIGYQRRLSAEGVLSLNPSLVLGDETAGPPEVLSQIRATGVPVVLVADPPTLASPAAKVRWVAAALGVPQRGEALATQVAATIAAAKATTLQQDAPPRVLFLYLRGTDVQQVAGRENPADAMIVAAGAINAAAEAGIVEFKPLSPEVIIAIQPDVILVLEKGLESIGGVDGLLRIPGIAATPAGRAQHIVAFDDLYLLGLGPRTGHALADLIAALQTITTAEAAE</sequence>
<dbReference type="PANTHER" id="PTHR30535">
    <property type="entry name" value="VITAMIN B12-BINDING PROTEIN"/>
    <property type="match status" value="1"/>
</dbReference>
<feature type="domain" description="Fe/B12 periplasmic-binding" evidence="4">
    <location>
        <begin position="89"/>
        <end position="351"/>
    </location>
</feature>
<dbReference type="CDD" id="cd01149">
    <property type="entry name" value="HutB"/>
    <property type="match status" value="1"/>
</dbReference>
<evidence type="ECO:0000259" key="4">
    <source>
        <dbReference type="PROSITE" id="PS50983"/>
    </source>
</evidence>
<accession>A0A2A6RH74</accession>
<name>A0A2A6RH74_9CHLR</name>
<organism evidence="5 6">
    <name type="scientific">Candidatus Viridilinea mediisalina</name>
    <dbReference type="NCBI Taxonomy" id="2024553"/>
    <lineage>
        <taxon>Bacteria</taxon>
        <taxon>Bacillati</taxon>
        <taxon>Chloroflexota</taxon>
        <taxon>Chloroflexia</taxon>
        <taxon>Chloroflexales</taxon>
        <taxon>Chloroflexineae</taxon>
        <taxon>Oscillochloridaceae</taxon>
        <taxon>Candidatus Viridilinea</taxon>
    </lineage>
</organism>
<evidence type="ECO:0000313" key="6">
    <source>
        <dbReference type="Proteomes" id="UP000220527"/>
    </source>
</evidence>
<dbReference type="EMBL" id="NQWI01000069">
    <property type="protein sequence ID" value="PDW02417.1"/>
    <property type="molecule type" value="Genomic_DNA"/>
</dbReference>
<comment type="caution">
    <text evidence="5">The sequence shown here is derived from an EMBL/GenBank/DDBJ whole genome shotgun (WGS) entry which is preliminary data.</text>
</comment>
<proteinExistence type="inferred from homology"/>
<dbReference type="PANTHER" id="PTHR30535:SF4">
    <property type="entry name" value="HEMIN-BINDING PERIPLASMIC PROTEIN HMUT"/>
    <property type="match status" value="1"/>
</dbReference>
<evidence type="ECO:0000256" key="2">
    <source>
        <dbReference type="SAM" id="MobiDB-lite"/>
    </source>
</evidence>
<dbReference type="Gene3D" id="3.40.50.1980">
    <property type="entry name" value="Nitrogenase molybdenum iron protein domain"/>
    <property type="match status" value="2"/>
</dbReference>
<feature type="region of interest" description="Disordered" evidence="2">
    <location>
        <begin position="32"/>
        <end position="53"/>
    </location>
</feature>
<dbReference type="PROSITE" id="PS50983">
    <property type="entry name" value="FE_B12_PBP"/>
    <property type="match status" value="1"/>
</dbReference>
<dbReference type="AlphaFoldDB" id="A0A2A6RH74"/>
<feature type="signal peptide" evidence="3">
    <location>
        <begin position="1"/>
        <end position="20"/>
    </location>
</feature>
<gene>
    <name evidence="5" type="ORF">CJ255_14100</name>
</gene>
<dbReference type="Pfam" id="PF01497">
    <property type="entry name" value="Peripla_BP_2"/>
    <property type="match status" value="1"/>
</dbReference>
<evidence type="ECO:0000313" key="5">
    <source>
        <dbReference type="EMBL" id="PDW02417.1"/>
    </source>
</evidence>